<dbReference type="PANTHER" id="PTHR31356:SF34">
    <property type="entry name" value="THYLAKOID LUMENAL 29 KDA PROTEIN, CHLOROPLASTIC"/>
    <property type="match status" value="1"/>
</dbReference>
<feature type="domain" description="Plant heme peroxidase family profile" evidence="3">
    <location>
        <begin position="104"/>
        <end position="228"/>
    </location>
</feature>
<organism evidence="4 5">
    <name type="scientific">Chlorella sorokiniana</name>
    <name type="common">Freshwater green alga</name>
    <dbReference type="NCBI Taxonomy" id="3076"/>
    <lineage>
        <taxon>Eukaryota</taxon>
        <taxon>Viridiplantae</taxon>
        <taxon>Chlorophyta</taxon>
        <taxon>core chlorophytes</taxon>
        <taxon>Trebouxiophyceae</taxon>
        <taxon>Chlorellales</taxon>
        <taxon>Chlorellaceae</taxon>
        <taxon>Chlorella clade</taxon>
        <taxon>Chlorella</taxon>
    </lineage>
</organism>
<dbReference type="Proteomes" id="UP000239899">
    <property type="component" value="Unassembled WGS sequence"/>
</dbReference>
<comment type="similarity">
    <text evidence="2">Belongs to the peroxidase family.</text>
</comment>
<dbReference type="Pfam" id="PF00141">
    <property type="entry name" value="peroxidase"/>
    <property type="match status" value="1"/>
</dbReference>
<proteinExistence type="inferred from homology"/>
<dbReference type="InterPro" id="IPR002016">
    <property type="entry name" value="Haem_peroxidase"/>
</dbReference>
<dbReference type="PANTHER" id="PTHR31356">
    <property type="entry name" value="THYLAKOID LUMENAL 29 KDA PROTEIN, CHLOROPLASTIC-RELATED"/>
    <property type="match status" value="1"/>
</dbReference>
<evidence type="ECO:0000256" key="1">
    <source>
        <dbReference type="ARBA" id="ARBA00023002"/>
    </source>
</evidence>
<gene>
    <name evidence="4" type="ORF">C2E21_6815</name>
</gene>
<dbReference type="Gene3D" id="1.20.58.1620">
    <property type="match status" value="1"/>
</dbReference>
<dbReference type="GO" id="GO:0000302">
    <property type="term" value="P:response to reactive oxygen species"/>
    <property type="evidence" value="ECO:0007669"/>
    <property type="project" value="TreeGrafter"/>
</dbReference>
<dbReference type="AlphaFoldDB" id="A0A2P6TKB2"/>
<dbReference type="GO" id="GO:0004601">
    <property type="term" value="F:peroxidase activity"/>
    <property type="evidence" value="ECO:0007669"/>
    <property type="project" value="InterPro"/>
</dbReference>
<accession>A0A2P6TKB2</accession>
<dbReference type="GO" id="GO:0020037">
    <property type="term" value="F:heme binding"/>
    <property type="evidence" value="ECO:0007669"/>
    <property type="project" value="InterPro"/>
</dbReference>
<dbReference type="STRING" id="3076.A0A2P6TKB2"/>
<keyword evidence="5" id="KW-1185">Reference proteome</keyword>
<dbReference type="CDD" id="cd00314">
    <property type="entry name" value="plant_peroxidase_like"/>
    <property type="match status" value="1"/>
</dbReference>
<sequence length="325" mass="34567">MAPVCAQQEQAPSAAAADRRAVLLGLAGAAIAAPLVGAAPAEAKIQMLPVSSLTIGQRTDIIKEVQSRSAEEFKKVLTAADAPAAMKLLLHDAGTYDRATGTGGCDGSIVIFPEELDRPENRDLKPFVEKLKQAKAAIDARRQEGQAPLSWADTIVLAAKTTQELAWREDKISKAADPAKGAIIADGFGNPIRVRIGRVDATEPAPAGRIPADGAALEEVQAFFNQLGAKAGKRPPLWERQQYLIWPATQADQTAAEEKLAAYSNDYAKWKKQYDISKTTVTRTSYEEDLGAALAVLAEQGANFDKASGRSGGPCPIAMLVPNRL</sequence>
<reference evidence="4 5" key="1">
    <citation type="journal article" date="2018" name="Plant J.">
        <title>Genome sequences of Chlorella sorokiniana UTEX 1602 and Micractinium conductrix SAG 241.80: implications to maltose excretion by a green alga.</title>
        <authorList>
            <person name="Arriola M.B."/>
            <person name="Velmurugan N."/>
            <person name="Zhang Y."/>
            <person name="Plunkett M.H."/>
            <person name="Hondzo H."/>
            <person name="Barney B.M."/>
        </authorList>
    </citation>
    <scope>NUCLEOTIDE SEQUENCE [LARGE SCALE GENOMIC DNA]</scope>
    <source>
        <strain evidence="5">UTEX 1602</strain>
    </source>
</reference>
<dbReference type="SUPFAM" id="SSF48113">
    <property type="entry name" value="Heme-dependent peroxidases"/>
    <property type="match status" value="1"/>
</dbReference>
<dbReference type="EMBL" id="LHPG02000013">
    <property type="protein sequence ID" value="PRW44519.1"/>
    <property type="molecule type" value="Genomic_DNA"/>
</dbReference>
<dbReference type="PROSITE" id="PS50873">
    <property type="entry name" value="PEROXIDASE_4"/>
    <property type="match status" value="1"/>
</dbReference>
<dbReference type="Gene3D" id="1.10.520.10">
    <property type="match status" value="1"/>
</dbReference>
<dbReference type="InterPro" id="IPR006311">
    <property type="entry name" value="TAT_signal"/>
</dbReference>
<dbReference type="GO" id="GO:0042744">
    <property type="term" value="P:hydrogen peroxide catabolic process"/>
    <property type="evidence" value="ECO:0007669"/>
    <property type="project" value="TreeGrafter"/>
</dbReference>
<dbReference type="InterPro" id="IPR010255">
    <property type="entry name" value="Haem_peroxidase_sf"/>
</dbReference>
<keyword evidence="1" id="KW-0560">Oxidoreductase</keyword>
<dbReference type="GO" id="GO:0034599">
    <property type="term" value="P:cellular response to oxidative stress"/>
    <property type="evidence" value="ECO:0007669"/>
    <property type="project" value="InterPro"/>
</dbReference>
<name>A0A2P6TKB2_CHLSO</name>
<evidence type="ECO:0000259" key="3">
    <source>
        <dbReference type="PROSITE" id="PS50873"/>
    </source>
</evidence>
<dbReference type="OrthoDB" id="2113341at2759"/>
<comment type="caution">
    <text evidence="4">The sequence shown here is derived from an EMBL/GenBank/DDBJ whole genome shotgun (WGS) entry which is preliminary data.</text>
</comment>
<evidence type="ECO:0000313" key="4">
    <source>
        <dbReference type="EMBL" id="PRW44519.1"/>
    </source>
</evidence>
<evidence type="ECO:0000313" key="5">
    <source>
        <dbReference type="Proteomes" id="UP000239899"/>
    </source>
</evidence>
<dbReference type="InterPro" id="IPR044831">
    <property type="entry name" value="Ccp1-like"/>
</dbReference>
<evidence type="ECO:0000256" key="2">
    <source>
        <dbReference type="RuleBase" id="RU004241"/>
    </source>
</evidence>
<dbReference type="PROSITE" id="PS51318">
    <property type="entry name" value="TAT"/>
    <property type="match status" value="1"/>
</dbReference>
<protein>
    <submittedName>
        <fullName evidence="4">Thylakoid lumenal 29 kDa chloroplastic</fullName>
    </submittedName>
</protein>